<dbReference type="SMART" id="SM00369">
    <property type="entry name" value="LRR_TYP"/>
    <property type="match status" value="1"/>
</dbReference>
<keyword evidence="6" id="KW-1185">Reference proteome</keyword>
<sequence length="320" mass="33666">MNATDDCQIVSNLLSQAHATPITANRNSSHSPSQTSQCCNLPPSVAQCSFSSAPSTVPSVTSLTLTPATVSFPTLASEPTDHIHANATRDMFLIPPELGNLAALQILVLSAPTLSGPIPPSIRQLKQLKQLSIWNSRINGSIPDVFDSSFSRLTSIHIFDNPNLSGPIPSSLAQIPNLQTLDLSGNRLSSIPANLLANLPTTLTDLSITGNNLTGPLPRVPSHTLSRCDLASANAFTCLSTPLPPSCTTSNPALAFLPSCSPRTPYADWPLGVYIALGAACAVLVVAGVFGARMWRNTRREKRAASRAKSAVAFVDVGQA</sequence>
<evidence type="ECO:0000256" key="1">
    <source>
        <dbReference type="ARBA" id="ARBA00004196"/>
    </source>
</evidence>
<dbReference type="Proteomes" id="UP000193411">
    <property type="component" value="Unassembled WGS sequence"/>
</dbReference>
<gene>
    <name evidence="5" type="ORF">BCR44DRAFT_40319</name>
</gene>
<proteinExistence type="predicted"/>
<keyword evidence="2" id="KW-0433">Leucine-rich repeat</keyword>
<evidence type="ECO:0000256" key="3">
    <source>
        <dbReference type="ARBA" id="ARBA00022737"/>
    </source>
</evidence>
<keyword evidence="4" id="KW-0812">Transmembrane</keyword>
<dbReference type="EMBL" id="MCFL01000016">
    <property type="protein sequence ID" value="ORZ36616.1"/>
    <property type="molecule type" value="Genomic_DNA"/>
</dbReference>
<name>A0A1Y2HPT9_9FUNG</name>
<dbReference type="Gene3D" id="3.80.10.10">
    <property type="entry name" value="Ribonuclease Inhibitor"/>
    <property type="match status" value="1"/>
</dbReference>
<dbReference type="SUPFAM" id="SSF52058">
    <property type="entry name" value="L domain-like"/>
    <property type="match status" value="1"/>
</dbReference>
<dbReference type="PANTHER" id="PTHR48059">
    <property type="entry name" value="POLYGALACTURONASE INHIBITOR 1"/>
    <property type="match status" value="1"/>
</dbReference>
<dbReference type="Pfam" id="PF13855">
    <property type="entry name" value="LRR_8"/>
    <property type="match status" value="1"/>
</dbReference>
<evidence type="ECO:0000256" key="2">
    <source>
        <dbReference type="ARBA" id="ARBA00022614"/>
    </source>
</evidence>
<dbReference type="InterPro" id="IPR051848">
    <property type="entry name" value="PGIP"/>
</dbReference>
<keyword evidence="4" id="KW-1133">Transmembrane helix</keyword>
<reference evidence="5 6" key="1">
    <citation type="submission" date="2016-07" db="EMBL/GenBank/DDBJ databases">
        <title>Pervasive Adenine N6-methylation of Active Genes in Fungi.</title>
        <authorList>
            <consortium name="DOE Joint Genome Institute"/>
            <person name="Mondo S.J."/>
            <person name="Dannebaum R.O."/>
            <person name="Kuo R.C."/>
            <person name="Labutti K."/>
            <person name="Haridas S."/>
            <person name="Kuo A."/>
            <person name="Salamov A."/>
            <person name="Ahrendt S.R."/>
            <person name="Lipzen A."/>
            <person name="Sullivan W."/>
            <person name="Andreopoulos W.B."/>
            <person name="Clum A."/>
            <person name="Lindquist E."/>
            <person name="Daum C."/>
            <person name="Ramamoorthy G.K."/>
            <person name="Gryganskyi A."/>
            <person name="Culley D."/>
            <person name="Magnuson J.K."/>
            <person name="James T.Y."/>
            <person name="O'Malley M.A."/>
            <person name="Stajich J.E."/>
            <person name="Spatafora J.W."/>
            <person name="Visel A."/>
            <person name="Grigoriev I.V."/>
        </authorList>
    </citation>
    <scope>NUCLEOTIDE SEQUENCE [LARGE SCALE GENOMIC DNA]</scope>
    <source>
        <strain evidence="5 6">PL171</strain>
    </source>
</reference>
<comment type="caution">
    <text evidence="5">The sequence shown here is derived from an EMBL/GenBank/DDBJ whole genome shotgun (WGS) entry which is preliminary data.</text>
</comment>
<dbReference type="AlphaFoldDB" id="A0A1Y2HPT9"/>
<feature type="transmembrane region" description="Helical" evidence="4">
    <location>
        <begin position="269"/>
        <end position="292"/>
    </location>
</feature>
<dbReference type="FunFam" id="3.80.10.10:FF:000041">
    <property type="entry name" value="LRR receptor-like serine/threonine-protein kinase ERECTA"/>
    <property type="match status" value="1"/>
</dbReference>
<keyword evidence="3" id="KW-0677">Repeat</keyword>
<dbReference type="InterPro" id="IPR001611">
    <property type="entry name" value="Leu-rich_rpt"/>
</dbReference>
<dbReference type="PROSITE" id="PS51450">
    <property type="entry name" value="LRR"/>
    <property type="match status" value="1"/>
</dbReference>
<dbReference type="InterPro" id="IPR032675">
    <property type="entry name" value="LRR_dom_sf"/>
</dbReference>
<evidence type="ECO:0000313" key="5">
    <source>
        <dbReference type="EMBL" id="ORZ36616.1"/>
    </source>
</evidence>
<dbReference type="STRING" id="765915.A0A1Y2HPT9"/>
<protein>
    <recommendedName>
        <fullName evidence="7">L domain-like protein</fullName>
    </recommendedName>
</protein>
<dbReference type="OrthoDB" id="676979at2759"/>
<keyword evidence="4" id="KW-0472">Membrane</keyword>
<accession>A0A1Y2HPT9</accession>
<comment type="subcellular location">
    <subcellularLocation>
        <location evidence="1">Cell envelope</location>
    </subcellularLocation>
</comment>
<dbReference type="PANTHER" id="PTHR48059:SF23">
    <property type="entry name" value="LEUCINE-RICH REPEAT-CONTAINING N-TERMINAL PLANT-TYPE DOMAIN-CONTAINING PROTEIN"/>
    <property type="match status" value="1"/>
</dbReference>
<evidence type="ECO:0008006" key="7">
    <source>
        <dbReference type="Google" id="ProtNLM"/>
    </source>
</evidence>
<evidence type="ECO:0000256" key="4">
    <source>
        <dbReference type="SAM" id="Phobius"/>
    </source>
</evidence>
<dbReference type="InterPro" id="IPR003591">
    <property type="entry name" value="Leu-rich_rpt_typical-subtyp"/>
</dbReference>
<organism evidence="5 6">
    <name type="scientific">Catenaria anguillulae PL171</name>
    <dbReference type="NCBI Taxonomy" id="765915"/>
    <lineage>
        <taxon>Eukaryota</taxon>
        <taxon>Fungi</taxon>
        <taxon>Fungi incertae sedis</taxon>
        <taxon>Blastocladiomycota</taxon>
        <taxon>Blastocladiomycetes</taxon>
        <taxon>Blastocladiales</taxon>
        <taxon>Catenariaceae</taxon>
        <taxon>Catenaria</taxon>
    </lineage>
</organism>
<evidence type="ECO:0000313" key="6">
    <source>
        <dbReference type="Proteomes" id="UP000193411"/>
    </source>
</evidence>